<reference evidence="1 2" key="1">
    <citation type="journal article" date="2018" name="Sci. Rep.">
        <title>Genomic signatures of local adaptation to the degree of environmental predictability in rotifers.</title>
        <authorList>
            <person name="Franch-Gras L."/>
            <person name="Hahn C."/>
            <person name="Garcia-Roger E.M."/>
            <person name="Carmona M.J."/>
            <person name="Serra M."/>
            <person name="Gomez A."/>
        </authorList>
    </citation>
    <scope>NUCLEOTIDE SEQUENCE [LARGE SCALE GENOMIC DNA]</scope>
    <source>
        <strain evidence="1">HYR1</strain>
    </source>
</reference>
<evidence type="ECO:0000313" key="2">
    <source>
        <dbReference type="Proteomes" id="UP000276133"/>
    </source>
</evidence>
<gene>
    <name evidence="1" type="ORF">BpHYR1_024357</name>
</gene>
<name>A0A3M7QYS2_BRAPC</name>
<evidence type="ECO:0000313" key="1">
    <source>
        <dbReference type="EMBL" id="RNA16466.1"/>
    </source>
</evidence>
<comment type="caution">
    <text evidence="1">The sequence shown here is derived from an EMBL/GenBank/DDBJ whole genome shotgun (WGS) entry which is preliminary data.</text>
</comment>
<dbReference type="Proteomes" id="UP000276133">
    <property type="component" value="Unassembled WGS sequence"/>
</dbReference>
<protein>
    <submittedName>
        <fullName evidence="1">Uncharacterized protein</fullName>
    </submittedName>
</protein>
<accession>A0A3M7QYS2</accession>
<sequence length="79" mass="9524">MEFKLLSFYCYLILSGKKKYFNLYFDLLILISNFNLPKKHSFSGRLGKLWFIFKWTVLVPIFISREDIWVIPGQLDKNK</sequence>
<proteinExistence type="predicted"/>
<dbReference type="AlphaFoldDB" id="A0A3M7QYS2"/>
<organism evidence="1 2">
    <name type="scientific">Brachionus plicatilis</name>
    <name type="common">Marine rotifer</name>
    <name type="synonym">Brachionus muelleri</name>
    <dbReference type="NCBI Taxonomy" id="10195"/>
    <lineage>
        <taxon>Eukaryota</taxon>
        <taxon>Metazoa</taxon>
        <taxon>Spiralia</taxon>
        <taxon>Gnathifera</taxon>
        <taxon>Rotifera</taxon>
        <taxon>Eurotatoria</taxon>
        <taxon>Monogononta</taxon>
        <taxon>Pseudotrocha</taxon>
        <taxon>Ploima</taxon>
        <taxon>Brachionidae</taxon>
        <taxon>Brachionus</taxon>
    </lineage>
</organism>
<dbReference type="EMBL" id="REGN01004699">
    <property type="protein sequence ID" value="RNA16466.1"/>
    <property type="molecule type" value="Genomic_DNA"/>
</dbReference>
<keyword evidence="2" id="KW-1185">Reference proteome</keyword>